<reference evidence="2 3" key="1">
    <citation type="journal article" date="2017" name="Gigascience">
        <title>Draft genome of the honey bee ectoparasitic mite, Tropilaelaps mercedesae, is shaped by the parasitic life history.</title>
        <authorList>
            <person name="Dong X."/>
            <person name="Armstrong S.D."/>
            <person name="Xia D."/>
            <person name="Makepeace B.L."/>
            <person name="Darby A.C."/>
            <person name="Kadowaki T."/>
        </authorList>
    </citation>
    <scope>NUCLEOTIDE SEQUENCE [LARGE SCALE GENOMIC DNA]</scope>
    <source>
        <strain evidence="2">Wuxi-XJTLU</strain>
    </source>
</reference>
<accession>A0A1V9XI47</accession>
<protein>
    <submittedName>
        <fullName evidence="2">Uncharacterized protein</fullName>
    </submittedName>
</protein>
<feature type="transmembrane region" description="Helical" evidence="1">
    <location>
        <begin position="35"/>
        <end position="55"/>
    </location>
</feature>
<organism evidence="2 3">
    <name type="scientific">Tropilaelaps mercedesae</name>
    <dbReference type="NCBI Taxonomy" id="418985"/>
    <lineage>
        <taxon>Eukaryota</taxon>
        <taxon>Metazoa</taxon>
        <taxon>Ecdysozoa</taxon>
        <taxon>Arthropoda</taxon>
        <taxon>Chelicerata</taxon>
        <taxon>Arachnida</taxon>
        <taxon>Acari</taxon>
        <taxon>Parasitiformes</taxon>
        <taxon>Mesostigmata</taxon>
        <taxon>Gamasina</taxon>
        <taxon>Dermanyssoidea</taxon>
        <taxon>Laelapidae</taxon>
        <taxon>Tropilaelaps</taxon>
    </lineage>
</organism>
<evidence type="ECO:0000313" key="2">
    <source>
        <dbReference type="EMBL" id="OQR73225.1"/>
    </source>
</evidence>
<dbReference type="EMBL" id="MNPL01010293">
    <property type="protein sequence ID" value="OQR73225.1"/>
    <property type="molecule type" value="Genomic_DNA"/>
</dbReference>
<keyword evidence="1" id="KW-1133">Transmembrane helix</keyword>
<comment type="caution">
    <text evidence="2">The sequence shown here is derived from an EMBL/GenBank/DDBJ whole genome shotgun (WGS) entry which is preliminary data.</text>
</comment>
<keyword evidence="1" id="KW-0812">Transmembrane</keyword>
<keyword evidence="1" id="KW-0472">Membrane</keyword>
<gene>
    <name evidence="2" type="ORF">BIW11_03625</name>
</gene>
<keyword evidence="3" id="KW-1185">Reference proteome</keyword>
<dbReference type="InParanoid" id="A0A1V9XI47"/>
<proteinExistence type="predicted"/>
<evidence type="ECO:0000313" key="3">
    <source>
        <dbReference type="Proteomes" id="UP000192247"/>
    </source>
</evidence>
<name>A0A1V9XI47_9ACAR</name>
<dbReference type="AlphaFoldDB" id="A0A1V9XI47"/>
<sequence>MSFLHDKVFTISIATQSGYRQLYVAGLRCKKPETIYCLCPFASIIIFFFSLIPFLSRSLAFSRLLSHVTVKELESKQVTSTRSVDYVTDSVPSSALPFNQSAEFYQSLH</sequence>
<evidence type="ECO:0000256" key="1">
    <source>
        <dbReference type="SAM" id="Phobius"/>
    </source>
</evidence>
<dbReference type="Proteomes" id="UP000192247">
    <property type="component" value="Unassembled WGS sequence"/>
</dbReference>